<keyword evidence="9" id="KW-1185">Reference proteome</keyword>
<dbReference type="Pfam" id="PF01593">
    <property type="entry name" value="Amino_oxidase"/>
    <property type="match status" value="1"/>
</dbReference>
<dbReference type="PANTHER" id="PTHR10742">
    <property type="entry name" value="FLAVIN MONOAMINE OXIDASE"/>
    <property type="match status" value="1"/>
</dbReference>
<dbReference type="SUPFAM" id="SSF51905">
    <property type="entry name" value="FAD/NAD(P)-binding domain"/>
    <property type="match status" value="1"/>
</dbReference>
<dbReference type="EMBL" id="PDOA01000003">
    <property type="protein sequence ID" value="PWC29683.1"/>
    <property type="molecule type" value="Genomic_DNA"/>
</dbReference>
<evidence type="ECO:0000256" key="6">
    <source>
        <dbReference type="ARBA" id="ARBA00047321"/>
    </source>
</evidence>
<dbReference type="GO" id="GO:0050361">
    <property type="term" value="F:tryptophan 2-monooxygenase activity"/>
    <property type="evidence" value="ECO:0007669"/>
    <property type="project" value="UniProtKB-EC"/>
</dbReference>
<accession>A0A2U1V718</accession>
<comment type="pathway">
    <text evidence="1">Plant hormone metabolism; auxin biosynthesis.</text>
</comment>
<evidence type="ECO:0000256" key="5">
    <source>
        <dbReference type="ARBA" id="ARBA00023070"/>
    </source>
</evidence>
<dbReference type="Gene3D" id="3.50.50.60">
    <property type="entry name" value="FAD/NAD(P)-binding domain"/>
    <property type="match status" value="1"/>
</dbReference>
<dbReference type="GO" id="GO:0009851">
    <property type="term" value="P:auxin biosynthetic process"/>
    <property type="evidence" value="ECO:0007669"/>
    <property type="project" value="UniProtKB-KW"/>
</dbReference>
<evidence type="ECO:0000259" key="7">
    <source>
        <dbReference type="Pfam" id="PF01593"/>
    </source>
</evidence>
<evidence type="ECO:0000313" key="8">
    <source>
        <dbReference type="EMBL" id="PWC29683.1"/>
    </source>
</evidence>
<dbReference type="Proteomes" id="UP000245048">
    <property type="component" value="Unassembled WGS sequence"/>
</dbReference>
<dbReference type="SUPFAM" id="SSF54373">
    <property type="entry name" value="FAD-linked reductases, C-terminal domain"/>
    <property type="match status" value="1"/>
</dbReference>
<dbReference type="PANTHER" id="PTHR10742:SF410">
    <property type="entry name" value="LYSINE-SPECIFIC HISTONE DEMETHYLASE 2"/>
    <property type="match status" value="1"/>
</dbReference>
<organism evidence="8 9">
    <name type="scientific">Teichococcus aestuarii</name>
    <dbReference type="NCBI Taxonomy" id="568898"/>
    <lineage>
        <taxon>Bacteria</taxon>
        <taxon>Pseudomonadati</taxon>
        <taxon>Pseudomonadota</taxon>
        <taxon>Alphaproteobacteria</taxon>
        <taxon>Acetobacterales</taxon>
        <taxon>Roseomonadaceae</taxon>
        <taxon>Roseomonas</taxon>
    </lineage>
</organism>
<dbReference type="AlphaFoldDB" id="A0A2U1V718"/>
<evidence type="ECO:0000256" key="4">
    <source>
        <dbReference type="ARBA" id="ARBA00017871"/>
    </source>
</evidence>
<evidence type="ECO:0000256" key="3">
    <source>
        <dbReference type="ARBA" id="ARBA00012535"/>
    </source>
</evidence>
<evidence type="ECO:0000256" key="2">
    <source>
        <dbReference type="ARBA" id="ARBA00005833"/>
    </source>
</evidence>
<sequence>MEREDEAAMTFIAWPFGQDHLMGFLGGPAAWEASREGPAALEALARAELRAAFGPRADAALRGAPVLASDWGNDPYARGAYSHARPGRAAARRILGTPLAGGRLCFAGEACHPRLAATVGGAWESGEWAAHAALAALAGVPPEPVR</sequence>
<protein>
    <recommendedName>
        <fullName evidence="4">Tryptophan 2-monooxygenase</fullName>
        <ecNumber evidence="3">1.13.12.3</ecNumber>
    </recommendedName>
</protein>
<evidence type="ECO:0000313" key="9">
    <source>
        <dbReference type="Proteomes" id="UP000245048"/>
    </source>
</evidence>
<keyword evidence="5" id="KW-0073">Auxin biosynthesis</keyword>
<dbReference type="InterPro" id="IPR002937">
    <property type="entry name" value="Amino_oxidase"/>
</dbReference>
<comment type="similarity">
    <text evidence="2">Belongs to the tryptophan 2-monooxygenase family.</text>
</comment>
<evidence type="ECO:0000256" key="1">
    <source>
        <dbReference type="ARBA" id="ARBA00004814"/>
    </source>
</evidence>
<feature type="domain" description="Amine oxidase" evidence="7">
    <location>
        <begin position="15"/>
        <end position="133"/>
    </location>
</feature>
<dbReference type="InterPro" id="IPR036188">
    <property type="entry name" value="FAD/NAD-bd_sf"/>
</dbReference>
<reference evidence="9" key="1">
    <citation type="submission" date="2017-10" db="EMBL/GenBank/DDBJ databases">
        <authorList>
            <person name="Toshchakov S.V."/>
            <person name="Goeva M.A."/>
        </authorList>
    </citation>
    <scope>NUCLEOTIDE SEQUENCE [LARGE SCALE GENOMIC DNA]</scope>
    <source>
        <strain evidence="9">JR1/69-1-13</strain>
    </source>
</reference>
<comment type="caution">
    <text evidence="8">The sequence shown here is derived from an EMBL/GenBank/DDBJ whole genome shotgun (WGS) entry which is preliminary data.</text>
</comment>
<name>A0A2U1V718_9PROT</name>
<comment type="catalytic activity">
    <reaction evidence="6">
        <text>L-tryptophan + O2 = indole-3-acetamide + CO2 + H2O</text>
        <dbReference type="Rhea" id="RHEA:16165"/>
        <dbReference type="ChEBI" id="CHEBI:15377"/>
        <dbReference type="ChEBI" id="CHEBI:15379"/>
        <dbReference type="ChEBI" id="CHEBI:16031"/>
        <dbReference type="ChEBI" id="CHEBI:16526"/>
        <dbReference type="ChEBI" id="CHEBI:57912"/>
        <dbReference type="EC" id="1.13.12.3"/>
    </reaction>
</comment>
<dbReference type="OrthoDB" id="9790035at2"/>
<gene>
    <name evidence="8" type="ORF">CR165_07055</name>
</gene>
<dbReference type="InterPro" id="IPR050281">
    <property type="entry name" value="Flavin_monoamine_oxidase"/>
</dbReference>
<proteinExistence type="inferred from homology"/>
<dbReference type="EC" id="1.13.12.3" evidence="3"/>